<comment type="caution">
    <text evidence="2">The sequence shown here is derived from an EMBL/GenBank/DDBJ whole genome shotgun (WGS) entry which is preliminary data.</text>
</comment>
<proteinExistence type="predicted"/>
<accession>A0A1F7GTK4</accession>
<evidence type="ECO:0000256" key="1">
    <source>
        <dbReference type="SAM" id="Phobius"/>
    </source>
</evidence>
<organism evidence="2 3">
    <name type="scientific">Candidatus Roizmanbacteria bacterium RIFCSPHIGHO2_01_FULL_39_8</name>
    <dbReference type="NCBI Taxonomy" id="1802033"/>
    <lineage>
        <taxon>Bacteria</taxon>
        <taxon>Candidatus Roizmaniibacteriota</taxon>
    </lineage>
</organism>
<evidence type="ECO:0000313" key="2">
    <source>
        <dbReference type="EMBL" id="OGK22223.1"/>
    </source>
</evidence>
<evidence type="ECO:0000313" key="3">
    <source>
        <dbReference type="Proteomes" id="UP000177026"/>
    </source>
</evidence>
<name>A0A1F7GTK4_9BACT</name>
<gene>
    <name evidence="2" type="ORF">A2866_06175</name>
</gene>
<protein>
    <submittedName>
        <fullName evidence="2">Uncharacterized protein</fullName>
    </submittedName>
</protein>
<dbReference type="Proteomes" id="UP000177026">
    <property type="component" value="Unassembled WGS sequence"/>
</dbReference>
<reference evidence="2 3" key="1">
    <citation type="journal article" date="2016" name="Nat. Commun.">
        <title>Thousands of microbial genomes shed light on interconnected biogeochemical processes in an aquifer system.</title>
        <authorList>
            <person name="Anantharaman K."/>
            <person name="Brown C.T."/>
            <person name="Hug L.A."/>
            <person name="Sharon I."/>
            <person name="Castelle C.J."/>
            <person name="Probst A.J."/>
            <person name="Thomas B.C."/>
            <person name="Singh A."/>
            <person name="Wilkins M.J."/>
            <person name="Karaoz U."/>
            <person name="Brodie E.L."/>
            <person name="Williams K.H."/>
            <person name="Hubbard S.S."/>
            <person name="Banfield J.F."/>
        </authorList>
    </citation>
    <scope>NUCLEOTIDE SEQUENCE [LARGE SCALE GENOMIC DNA]</scope>
</reference>
<keyword evidence="1" id="KW-0812">Transmembrane</keyword>
<keyword evidence="1" id="KW-1133">Transmembrane helix</keyword>
<dbReference type="AlphaFoldDB" id="A0A1F7GTK4"/>
<feature type="transmembrane region" description="Helical" evidence="1">
    <location>
        <begin position="64"/>
        <end position="80"/>
    </location>
</feature>
<feature type="transmembrane region" description="Helical" evidence="1">
    <location>
        <begin position="41"/>
        <end position="57"/>
    </location>
</feature>
<dbReference type="EMBL" id="MFZI01000003">
    <property type="protein sequence ID" value="OGK22223.1"/>
    <property type="molecule type" value="Genomic_DNA"/>
</dbReference>
<sequence length="105" mass="11985">MLLFFLLGILVALWYFGYIHFTFFSIPDITLFLINGHPITLYNLLIALVVLVLLLLLPYPFKQIMAVLLLLFALTIFGIIPFIGLAHLFVIAIIITFIIFLLGIF</sequence>
<keyword evidence="1" id="KW-0472">Membrane</keyword>